<dbReference type="Pfam" id="PF20167">
    <property type="entry name" value="Transposase_32"/>
    <property type="match status" value="1"/>
</dbReference>
<evidence type="ECO:0000313" key="2">
    <source>
        <dbReference type="EMBL" id="MBA0853900.1"/>
    </source>
</evidence>
<keyword evidence="3" id="KW-1185">Reference proteome</keyword>
<accession>A0A7J9L5C3</accession>
<evidence type="ECO:0000259" key="1">
    <source>
        <dbReference type="Pfam" id="PF20167"/>
    </source>
</evidence>
<feature type="domain" description="Putative plant transposon protein" evidence="1">
    <location>
        <begin position="3"/>
        <end position="99"/>
    </location>
</feature>
<dbReference type="OrthoDB" id="990541at2759"/>
<proteinExistence type="predicted"/>
<comment type="caution">
    <text evidence="2">The sequence shown here is derived from an EMBL/GenBank/DDBJ whole genome shotgun (WGS) entry which is preliminary data.</text>
</comment>
<sequence>KRPSANEDLVHEFYANLTSNELTEVSVRGIKVPISSNAINEFFELPNFEDDGYSSLMRNIEAENLQEILKELTILGSKWTVSKNETHIFRREYLTPIAKSAEIPDKAEPMDPITEPDMATLTFRTQSPYPNLRDELSKLMDVMQHMQWQ</sequence>
<dbReference type="EMBL" id="JABFAF010000004">
    <property type="protein sequence ID" value="MBA0853900.1"/>
    <property type="molecule type" value="Genomic_DNA"/>
</dbReference>
<reference evidence="2 3" key="1">
    <citation type="journal article" date="2019" name="Genome Biol. Evol.">
        <title>Insights into the evolution of the New World diploid cottons (Gossypium, subgenus Houzingenia) based on genome sequencing.</title>
        <authorList>
            <person name="Grover C.E."/>
            <person name="Arick M.A. 2nd"/>
            <person name="Thrash A."/>
            <person name="Conover J.L."/>
            <person name="Sanders W.S."/>
            <person name="Peterson D.G."/>
            <person name="Frelichowski J.E."/>
            <person name="Scheffler J.A."/>
            <person name="Scheffler B.E."/>
            <person name="Wendel J.F."/>
        </authorList>
    </citation>
    <scope>NUCLEOTIDE SEQUENCE [LARGE SCALE GENOMIC DNA]</scope>
    <source>
        <strain evidence="2">1</strain>
        <tissue evidence="2">Leaf</tissue>
    </source>
</reference>
<organism evidence="2 3">
    <name type="scientific">Gossypium schwendimanii</name>
    <name type="common">Cotton</name>
    <dbReference type="NCBI Taxonomy" id="34291"/>
    <lineage>
        <taxon>Eukaryota</taxon>
        <taxon>Viridiplantae</taxon>
        <taxon>Streptophyta</taxon>
        <taxon>Embryophyta</taxon>
        <taxon>Tracheophyta</taxon>
        <taxon>Spermatophyta</taxon>
        <taxon>Magnoliopsida</taxon>
        <taxon>eudicotyledons</taxon>
        <taxon>Gunneridae</taxon>
        <taxon>Pentapetalae</taxon>
        <taxon>rosids</taxon>
        <taxon>malvids</taxon>
        <taxon>Malvales</taxon>
        <taxon>Malvaceae</taxon>
        <taxon>Malvoideae</taxon>
        <taxon>Gossypium</taxon>
    </lineage>
</organism>
<dbReference type="AlphaFoldDB" id="A0A7J9L5C3"/>
<evidence type="ECO:0000313" key="3">
    <source>
        <dbReference type="Proteomes" id="UP000593576"/>
    </source>
</evidence>
<dbReference type="InterPro" id="IPR046796">
    <property type="entry name" value="Transposase_32_dom"/>
</dbReference>
<feature type="non-terminal residue" evidence="2">
    <location>
        <position position="149"/>
    </location>
</feature>
<dbReference type="Proteomes" id="UP000593576">
    <property type="component" value="Unassembled WGS sequence"/>
</dbReference>
<protein>
    <recommendedName>
        <fullName evidence="1">Putative plant transposon protein domain-containing protein</fullName>
    </recommendedName>
</protein>
<name>A0A7J9L5C3_GOSSC</name>
<gene>
    <name evidence="2" type="ORF">Goshw_023672</name>
</gene>